<protein>
    <submittedName>
        <fullName evidence="1">Uncharacterized protein</fullName>
    </submittedName>
</protein>
<gene>
    <name evidence="1" type="ORF">FOD75_11005</name>
</gene>
<sequence length="148" mass="17216">MIKDINLAIKMAIDKAWHPSQYKNQFGVFKINDDYQILDFEGCRKHNISMSNALFTIDGGIKTRDLSSFSLIEFCRYFNATNAQINYIYNMLVKYGDFSSDVPIKNVKCDKEVISFIAALFPNWINNFYDRLVKRAVINDAINSYQRV</sequence>
<evidence type="ECO:0000313" key="1">
    <source>
        <dbReference type="EMBL" id="QDR73617.1"/>
    </source>
</evidence>
<dbReference type="RefSeq" id="WP_144227954.1">
    <property type="nucleotide sequence ID" value="NZ_CP041677.1"/>
</dbReference>
<reference evidence="1 2" key="1">
    <citation type="submission" date="2019-07" db="EMBL/GenBank/DDBJ databases">
        <title>Gastrointestinal microbiota of Peromyscus leucopus, the white-footed mouse.</title>
        <authorList>
            <person name="Milovic A."/>
            <person name="Bassam K."/>
            <person name="Barbour A.G."/>
        </authorList>
    </citation>
    <scope>NUCLEOTIDE SEQUENCE [LARGE SCALE GENOMIC DNA]</scope>
    <source>
        <strain evidence="1 2">LL7</strain>
        <plasmid evidence="1 2">unnamed</plasmid>
    </source>
</reference>
<dbReference type="AlphaFoldDB" id="A0A517D8K6"/>
<dbReference type="Proteomes" id="UP000316394">
    <property type="component" value="Plasmid unnamed"/>
</dbReference>
<organism evidence="1 2">
    <name type="scientific">Limosilactobacillus reuteri</name>
    <name type="common">Lactobacillus reuteri</name>
    <dbReference type="NCBI Taxonomy" id="1598"/>
    <lineage>
        <taxon>Bacteria</taxon>
        <taxon>Bacillati</taxon>
        <taxon>Bacillota</taxon>
        <taxon>Bacilli</taxon>
        <taxon>Lactobacillales</taxon>
        <taxon>Lactobacillaceae</taxon>
        <taxon>Limosilactobacillus</taxon>
    </lineage>
</organism>
<name>A0A517D8K6_LIMRT</name>
<evidence type="ECO:0000313" key="2">
    <source>
        <dbReference type="Proteomes" id="UP000316394"/>
    </source>
</evidence>
<geneLocation type="plasmid" evidence="1 2">
    <name>unnamed</name>
</geneLocation>
<accession>A0A517D8K6</accession>
<proteinExistence type="predicted"/>
<dbReference type="EMBL" id="CP041677">
    <property type="protein sequence ID" value="QDR73617.1"/>
    <property type="molecule type" value="Genomic_DNA"/>
</dbReference>
<keyword evidence="1" id="KW-0614">Plasmid</keyword>